<evidence type="ECO:0000259" key="2">
    <source>
        <dbReference type="Pfam" id="PF01370"/>
    </source>
</evidence>
<protein>
    <submittedName>
        <fullName evidence="3">UDP-glucose 4-epimerase</fullName>
        <ecNumber evidence="3">5.1.3.2</ecNumber>
    </submittedName>
</protein>
<organism evidence="3">
    <name type="scientific">hydrothermal vent metagenome</name>
    <dbReference type="NCBI Taxonomy" id="652676"/>
    <lineage>
        <taxon>unclassified sequences</taxon>
        <taxon>metagenomes</taxon>
        <taxon>ecological metagenomes</taxon>
    </lineage>
</organism>
<dbReference type="InterPro" id="IPR036291">
    <property type="entry name" value="NAD(P)-bd_dom_sf"/>
</dbReference>
<feature type="domain" description="NAD-dependent epimerase/dehydratase" evidence="2">
    <location>
        <begin position="40"/>
        <end position="211"/>
    </location>
</feature>
<sequence length="275" mass="31475">MINVIIGRNSNLSKLLHKNIDHTHLISSQNIKRELDTLNFSDYQTINIIFNNFQISTKLGDLTSPSDYICRSITTTATVLEYIKRKSIKVNKIIYSSSSAVYGNNELCHESDPLQPLSLHSSLKIANEKLIEKFCNENRIDYTITRIFNMYGGDDHFSIISKIQDAYLNDKTLNIFNDGNATRDFIHICDVVEVYRTLLEHKINASILNLGRGINMSVANLLEFLEENGIKVKTKSRARNELRTSTANISKLLKIIGEREFIQIKDFLLEKIKES</sequence>
<dbReference type="Gene3D" id="3.90.25.10">
    <property type="entry name" value="UDP-galactose 4-epimerase, domain 1"/>
    <property type="match status" value="1"/>
</dbReference>
<dbReference type="AlphaFoldDB" id="A0A1W1BHU5"/>
<proteinExistence type="inferred from homology"/>
<dbReference type="SUPFAM" id="SSF51735">
    <property type="entry name" value="NAD(P)-binding Rossmann-fold domains"/>
    <property type="match status" value="1"/>
</dbReference>
<comment type="similarity">
    <text evidence="1">Belongs to the NAD(P)-dependent epimerase/dehydratase family.</text>
</comment>
<evidence type="ECO:0000313" key="3">
    <source>
        <dbReference type="EMBL" id="SFV53031.1"/>
    </source>
</evidence>
<accession>A0A1W1BHU5</accession>
<dbReference type="Gene3D" id="3.40.50.720">
    <property type="entry name" value="NAD(P)-binding Rossmann-like Domain"/>
    <property type="match status" value="1"/>
</dbReference>
<gene>
    <name evidence="3" type="ORF">MNB_SV-12-645</name>
</gene>
<dbReference type="GO" id="GO:0003978">
    <property type="term" value="F:UDP-glucose 4-epimerase activity"/>
    <property type="evidence" value="ECO:0007669"/>
    <property type="project" value="UniProtKB-EC"/>
</dbReference>
<evidence type="ECO:0000256" key="1">
    <source>
        <dbReference type="ARBA" id="ARBA00007637"/>
    </source>
</evidence>
<dbReference type="InterPro" id="IPR001509">
    <property type="entry name" value="Epimerase_deHydtase"/>
</dbReference>
<reference evidence="3" key="1">
    <citation type="submission" date="2016-10" db="EMBL/GenBank/DDBJ databases">
        <authorList>
            <person name="de Groot N.N."/>
        </authorList>
    </citation>
    <scope>NUCLEOTIDE SEQUENCE</scope>
</reference>
<dbReference type="EC" id="5.1.3.2" evidence="3"/>
<dbReference type="Pfam" id="PF01370">
    <property type="entry name" value="Epimerase"/>
    <property type="match status" value="1"/>
</dbReference>
<dbReference type="CDD" id="cd08946">
    <property type="entry name" value="SDR_e"/>
    <property type="match status" value="1"/>
</dbReference>
<name>A0A1W1BHU5_9ZZZZ</name>
<dbReference type="EMBL" id="FPHE01000039">
    <property type="protein sequence ID" value="SFV53031.1"/>
    <property type="molecule type" value="Genomic_DNA"/>
</dbReference>
<dbReference type="PANTHER" id="PTHR43000">
    <property type="entry name" value="DTDP-D-GLUCOSE 4,6-DEHYDRATASE-RELATED"/>
    <property type="match status" value="1"/>
</dbReference>
<keyword evidence="3" id="KW-0413">Isomerase</keyword>